<evidence type="ECO:0008006" key="6">
    <source>
        <dbReference type="Google" id="ProtNLM"/>
    </source>
</evidence>
<proteinExistence type="predicted"/>
<feature type="repeat" description="PPR" evidence="2">
    <location>
        <begin position="253"/>
        <end position="287"/>
    </location>
</feature>
<dbReference type="Gramene" id="ONK81866">
    <property type="protein sequence ID" value="ONK81866"/>
    <property type="gene ID" value="A4U43_C01F33670"/>
</dbReference>
<organism evidence="4 5">
    <name type="scientific">Asparagus officinalis</name>
    <name type="common">Garden asparagus</name>
    <dbReference type="NCBI Taxonomy" id="4686"/>
    <lineage>
        <taxon>Eukaryota</taxon>
        <taxon>Viridiplantae</taxon>
        <taxon>Streptophyta</taxon>
        <taxon>Embryophyta</taxon>
        <taxon>Tracheophyta</taxon>
        <taxon>Spermatophyta</taxon>
        <taxon>Magnoliopsida</taxon>
        <taxon>Liliopsida</taxon>
        <taxon>Asparagales</taxon>
        <taxon>Asparagaceae</taxon>
        <taxon>Asparagoideae</taxon>
        <taxon>Asparagus</taxon>
    </lineage>
</organism>
<dbReference type="PANTHER" id="PTHR24015">
    <property type="entry name" value="OS07G0578800 PROTEIN-RELATED"/>
    <property type="match status" value="1"/>
</dbReference>
<evidence type="ECO:0000313" key="4">
    <source>
        <dbReference type="EMBL" id="ONK81866.1"/>
    </source>
</evidence>
<dbReference type="GO" id="GO:0099402">
    <property type="term" value="P:plant organ development"/>
    <property type="evidence" value="ECO:0007669"/>
    <property type="project" value="UniProtKB-ARBA"/>
</dbReference>
<feature type="repeat" description="PPR" evidence="2">
    <location>
        <begin position="120"/>
        <end position="154"/>
    </location>
</feature>
<dbReference type="InterPro" id="IPR002885">
    <property type="entry name" value="PPR_rpt"/>
</dbReference>
<accession>A0A5P1FU70</accession>
<evidence type="ECO:0000313" key="5">
    <source>
        <dbReference type="Proteomes" id="UP000243459"/>
    </source>
</evidence>
<dbReference type="GO" id="GO:0003723">
    <property type="term" value="F:RNA binding"/>
    <property type="evidence" value="ECO:0007669"/>
    <property type="project" value="InterPro"/>
</dbReference>
<dbReference type="FunFam" id="1.25.40.10:FF:000227">
    <property type="entry name" value="Pentatricopeptide repeat-containing protein At3g13880"/>
    <property type="match status" value="1"/>
</dbReference>
<gene>
    <name evidence="4" type="ORF">A4U43_C01F33670</name>
</gene>
<dbReference type="InterPro" id="IPR046848">
    <property type="entry name" value="E_motif"/>
</dbReference>
<dbReference type="AlphaFoldDB" id="A0A5P1FU70"/>
<protein>
    <recommendedName>
        <fullName evidence="6">DYW domain-containing protein</fullName>
    </recommendedName>
</protein>
<dbReference type="Pfam" id="PF01535">
    <property type="entry name" value="PPR"/>
    <property type="match status" value="2"/>
</dbReference>
<dbReference type="FunFam" id="1.25.40.10:FF:000351">
    <property type="entry name" value="Pentatricopeptide repeat-containing protein"/>
    <property type="match status" value="1"/>
</dbReference>
<feature type="repeat" description="PPR" evidence="2">
    <location>
        <begin position="595"/>
        <end position="629"/>
    </location>
</feature>
<sequence>MRAQNPQMRALLHAHLVKTGSFAGHSPHNAPSASTPNPAASPTPTSLRRAPQPRRRLLQLPHQRLLPAEPAPPSPLQPDAGPRLLPNAVTFADVFTVAARCSAGGREAHFVALKTGSCDDVFVGSSLLNMYCKLGLVPDARKVFDRMHERNSVTWAAMVSGYAGGRCGVEGFELFRLMVGGDECSPNEFVITSVLSAVSLPEFVQMGIQVHGCVIKNGLASFVAVENSLVTFYSKCECLDDAARVFFSSGDRTPITWSAMVTGYAQNGEPLKALRLFLRMQSEGVRPSEFTFVGVLSACSDMISFVEGKQIHAYLVKLGFELQAYVKSALVDMYAKCGNLDDARKGFEALNEACGVDTVLWTAMIGGYVSNGQEEEALALFVLMQKDCILPNNLTFATAFRACSSLAALEQGKQIHALALKYGFGLGIPLGSALSTMYAKSGNLDDCRLVFRKMPQRDVVAWNSIISGFSQNGFGMEALDLFEEMKLDGVEPDDVTFINLLFACSHMGLVERGWSYFKSMYDEHGLAPKLEHYACMVDILSRAGLLEKAKNFVESVPIDHRTCLWRIVLGACRKPQYFDIGAYAGERLMELGSRDSSAYNLLSNIYAAWRRWDDVERVRRMMKLRGVSKDPGCSWLELHNRVHVFVAGEHLHPEIVHIYTEVKKLVKHMKDESYHPASSLSSQDYLELHIDSSNEEELPLLASIGS</sequence>
<dbReference type="PANTHER" id="PTHR24015:SF47">
    <property type="entry name" value="OS01G0374200 PROTEIN"/>
    <property type="match status" value="1"/>
</dbReference>
<dbReference type="Pfam" id="PF13041">
    <property type="entry name" value="PPR_2"/>
    <property type="match status" value="3"/>
</dbReference>
<reference evidence="5" key="1">
    <citation type="journal article" date="2017" name="Nat. Commun.">
        <title>The asparagus genome sheds light on the origin and evolution of a young Y chromosome.</title>
        <authorList>
            <person name="Harkess A."/>
            <person name="Zhou J."/>
            <person name="Xu C."/>
            <person name="Bowers J.E."/>
            <person name="Van der Hulst R."/>
            <person name="Ayyampalayam S."/>
            <person name="Mercati F."/>
            <person name="Riccardi P."/>
            <person name="McKain M.R."/>
            <person name="Kakrana A."/>
            <person name="Tang H."/>
            <person name="Ray J."/>
            <person name="Groenendijk J."/>
            <person name="Arikit S."/>
            <person name="Mathioni S.M."/>
            <person name="Nakano M."/>
            <person name="Shan H."/>
            <person name="Telgmann-Rauber A."/>
            <person name="Kanno A."/>
            <person name="Yue Z."/>
            <person name="Chen H."/>
            <person name="Li W."/>
            <person name="Chen Y."/>
            <person name="Xu X."/>
            <person name="Zhang Y."/>
            <person name="Luo S."/>
            <person name="Chen H."/>
            <person name="Gao J."/>
            <person name="Mao Z."/>
            <person name="Pires J.C."/>
            <person name="Luo M."/>
            <person name="Kudrna D."/>
            <person name="Wing R.A."/>
            <person name="Meyers B.C."/>
            <person name="Yi K."/>
            <person name="Kong H."/>
            <person name="Lavrijsen P."/>
            <person name="Sunseri F."/>
            <person name="Falavigna A."/>
            <person name="Ye Y."/>
            <person name="Leebens-Mack J.H."/>
            <person name="Chen G."/>
        </authorList>
    </citation>
    <scope>NUCLEOTIDE SEQUENCE [LARGE SCALE GENOMIC DNA]</scope>
    <source>
        <strain evidence="5">cv. DH0086</strain>
    </source>
</reference>
<dbReference type="InterPro" id="IPR011990">
    <property type="entry name" value="TPR-like_helical_dom_sf"/>
</dbReference>
<feature type="repeat" description="PPR" evidence="2">
    <location>
        <begin position="458"/>
        <end position="492"/>
    </location>
</feature>
<evidence type="ECO:0000256" key="2">
    <source>
        <dbReference type="PROSITE-ProRule" id="PRU00708"/>
    </source>
</evidence>
<dbReference type="NCBIfam" id="TIGR00756">
    <property type="entry name" value="PPR"/>
    <property type="match status" value="4"/>
</dbReference>
<evidence type="ECO:0000256" key="3">
    <source>
        <dbReference type="SAM" id="MobiDB-lite"/>
    </source>
</evidence>
<keyword evidence="5" id="KW-1185">Reference proteome</keyword>
<dbReference type="InterPro" id="IPR046960">
    <property type="entry name" value="PPR_At4g14850-like_plant"/>
</dbReference>
<feature type="region of interest" description="Disordered" evidence="3">
    <location>
        <begin position="21"/>
        <end position="53"/>
    </location>
</feature>
<evidence type="ECO:0000256" key="1">
    <source>
        <dbReference type="ARBA" id="ARBA00022737"/>
    </source>
</evidence>
<dbReference type="OMA" id="YCRMQME"/>
<feature type="compositionally biased region" description="Low complexity" evidence="3">
    <location>
        <begin position="25"/>
        <end position="50"/>
    </location>
</feature>
<keyword evidence="1" id="KW-0677">Repeat</keyword>
<dbReference type="Proteomes" id="UP000243459">
    <property type="component" value="Chromosome 1"/>
</dbReference>
<dbReference type="PROSITE" id="PS51375">
    <property type="entry name" value="PPR"/>
    <property type="match status" value="5"/>
</dbReference>
<dbReference type="GO" id="GO:0009451">
    <property type="term" value="P:RNA modification"/>
    <property type="evidence" value="ECO:0007669"/>
    <property type="project" value="InterPro"/>
</dbReference>
<name>A0A5P1FU70_ASPOF</name>
<dbReference type="FunFam" id="1.25.40.10:FF:000158">
    <property type="entry name" value="pentatricopeptide repeat-containing protein At2g33680"/>
    <property type="match status" value="1"/>
</dbReference>
<dbReference type="EMBL" id="CM007381">
    <property type="protein sequence ID" value="ONK81866.1"/>
    <property type="molecule type" value="Genomic_DNA"/>
</dbReference>
<dbReference type="Pfam" id="PF20431">
    <property type="entry name" value="E_motif"/>
    <property type="match status" value="1"/>
</dbReference>
<dbReference type="Gene3D" id="1.25.40.10">
    <property type="entry name" value="Tetratricopeptide repeat domain"/>
    <property type="match status" value="4"/>
</dbReference>
<feature type="repeat" description="PPR" evidence="2">
    <location>
        <begin position="357"/>
        <end position="391"/>
    </location>
</feature>